<name>A0A8S9WNM9_APOLU</name>
<reference evidence="1" key="1">
    <citation type="journal article" date="2021" name="Mol. Ecol. Resour.">
        <title>Apolygus lucorum genome provides insights into omnivorousness and mesophyll feeding.</title>
        <authorList>
            <person name="Liu Y."/>
            <person name="Liu H."/>
            <person name="Wang H."/>
            <person name="Huang T."/>
            <person name="Liu B."/>
            <person name="Yang B."/>
            <person name="Yin L."/>
            <person name="Li B."/>
            <person name="Zhang Y."/>
            <person name="Zhang S."/>
            <person name="Jiang F."/>
            <person name="Zhang X."/>
            <person name="Ren Y."/>
            <person name="Wang B."/>
            <person name="Wang S."/>
            <person name="Lu Y."/>
            <person name="Wu K."/>
            <person name="Fan W."/>
            <person name="Wang G."/>
        </authorList>
    </citation>
    <scope>NUCLEOTIDE SEQUENCE</scope>
    <source>
        <strain evidence="1">12Hb</strain>
    </source>
</reference>
<accession>A0A8S9WNM9</accession>
<dbReference type="Proteomes" id="UP000466442">
    <property type="component" value="Unassembled WGS sequence"/>
</dbReference>
<dbReference type="AlphaFoldDB" id="A0A8S9WNM9"/>
<dbReference type="PANTHER" id="PTHR31649">
    <property type="entry name" value="AGAP009604-PA"/>
    <property type="match status" value="1"/>
</dbReference>
<organism evidence="1 2">
    <name type="scientific">Apolygus lucorum</name>
    <name type="common">Small green plant bug</name>
    <name type="synonym">Lygocoris lucorum</name>
    <dbReference type="NCBI Taxonomy" id="248454"/>
    <lineage>
        <taxon>Eukaryota</taxon>
        <taxon>Metazoa</taxon>
        <taxon>Ecdysozoa</taxon>
        <taxon>Arthropoda</taxon>
        <taxon>Hexapoda</taxon>
        <taxon>Insecta</taxon>
        <taxon>Pterygota</taxon>
        <taxon>Neoptera</taxon>
        <taxon>Paraneoptera</taxon>
        <taxon>Hemiptera</taxon>
        <taxon>Heteroptera</taxon>
        <taxon>Panheteroptera</taxon>
        <taxon>Cimicomorpha</taxon>
        <taxon>Miridae</taxon>
        <taxon>Mirini</taxon>
        <taxon>Apolygus</taxon>
    </lineage>
</organism>
<dbReference type="SMART" id="SM00696">
    <property type="entry name" value="DM9"/>
    <property type="match status" value="2"/>
</dbReference>
<evidence type="ECO:0000313" key="2">
    <source>
        <dbReference type="Proteomes" id="UP000466442"/>
    </source>
</evidence>
<evidence type="ECO:0000313" key="1">
    <source>
        <dbReference type="EMBL" id="KAF6197829.1"/>
    </source>
</evidence>
<comment type="caution">
    <text evidence="1">The sequence shown here is derived from an EMBL/GenBank/DDBJ whole genome shotgun (WGS) entry which is preliminary data.</text>
</comment>
<dbReference type="OrthoDB" id="1925699at2759"/>
<protein>
    <submittedName>
        <fullName evidence="1">Uncharacterized protein</fullName>
    </submittedName>
</protein>
<gene>
    <name evidence="1" type="ORF">GE061_008797</name>
</gene>
<dbReference type="EMBL" id="WIXP02000017">
    <property type="protein sequence ID" value="KAF6197829.1"/>
    <property type="molecule type" value="Genomic_DNA"/>
</dbReference>
<dbReference type="Pfam" id="PF11901">
    <property type="entry name" value="DM9"/>
    <property type="match status" value="1"/>
</dbReference>
<sequence length="188" mass="20975">MSWKPNWNPPGEYPPPYPGGQPYPTSQPGWQPPPWTWSAPSHCGGTFRWIRSSHGDVPPGSVHGGVDVNGMPIFVGRSWHHGDLLPAKVTPAHRCAFITYSGRQHEEHHYEVLVSDHVAWRSSRGGGSIPPEAIRVGHTRDGEPLYMGRTMHCGTLTPGKVHPSHGCLYIAWNGHEVKYYDYEIMVLD</sequence>
<proteinExistence type="predicted"/>
<keyword evidence="2" id="KW-1185">Reference proteome</keyword>
<dbReference type="PANTHER" id="PTHR31649:SF1">
    <property type="entry name" value="FARNESOIC ACID O-METHYL TRANSFERASE DOMAIN-CONTAINING PROTEIN"/>
    <property type="match status" value="1"/>
</dbReference>
<dbReference type="InterPro" id="IPR006616">
    <property type="entry name" value="DM9_repeat"/>
</dbReference>